<keyword evidence="4 6" id="KW-0501">Molybdenum cofactor biosynthesis</keyword>
<dbReference type="InterPro" id="IPR005111">
    <property type="entry name" value="MoeA_C_domain_IV"/>
</dbReference>
<gene>
    <name evidence="8" type="primary">glp</name>
    <name evidence="8" type="ORF">ACFO3Q_04945</name>
</gene>
<evidence type="ECO:0000256" key="6">
    <source>
        <dbReference type="RuleBase" id="RU365090"/>
    </source>
</evidence>
<evidence type="ECO:0000256" key="1">
    <source>
        <dbReference type="ARBA" id="ARBA00002901"/>
    </source>
</evidence>
<dbReference type="Gene3D" id="2.170.190.11">
    <property type="entry name" value="Molybdopterin biosynthesis moea protein, domain 3"/>
    <property type="match status" value="1"/>
</dbReference>
<evidence type="ECO:0000256" key="4">
    <source>
        <dbReference type="ARBA" id="ARBA00023150"/>
    </source>
</evidence>
<dbReference type="CDD" id="cd00887">
    <property type="entry name" value="MoeA"/>
    <property type="match status" value="1"/>
</dbReference>
<dbReference type="EMBL" id="JBHSGG010000014">
    <property type="protein sequence ID" value="MFC4727516.1"/>
    <property type="molecule type" value="Genomic_DNA"/>
</dbReference>
<comment type="similarity">
    <text evidence="3 6">Belongs to the MoeA family.</text>
</comment>
<evidence type="ECO:0000313" key="8">
    <source>
        <dbReference type="EMBL" id="MFC4727516.1"/>
    </source>
</evidence>
<dbReference type="SUPFAM" id="SSF53218">
    <property type="entry name" value="Molybdenum cofactor biosynthesis proteins"/>
    <property type="match status" value="1"/>
</dbReference>
<keyword evidence="6" id="KW-0808">Transferase</keyword>
<dbReference type="SUPFAM" id="SSF63882">
    <property type="entry name" value="MoeA N-terminal region -like"/>
    <property type="match status" value="1"/>
</dbReference>
<dbReference type="Pfam" id="PF03453">
    <property type="entry name" value="MoeA_N"/>
    <property type="match status" value="1"/>
</dbReference>
<evidence type="ECO:0000259" key="7">
    <source>
        <dbReference type="SMART" id="SM00852"/>
    </source>
</evidence>
<keyword evidence="6" id="KW-0460">Magnesium</keyword>
<keyword evidence="9" id="KW-1185">Reference proteome</keyword>
<dbReference type="Gene3D" id="2.40.340.10">
    <property type="entry name" value="MoeA, C-terminal, domain IV"/>
    <property type="match status" value="1"/>
</dbReference>
<feature type="domain" description="MoaB/Mog" evidence="7">
    <location>
        <begin position="183"/>
        <end position="320"/>
    </location>
</feature>
<accession>A0ABV9NGV8</accession>
<dbReference type="NCBIfam" id="TIGR00177">
    <property type="entry name" value="molyb_syn"/>
    <property type="match status" value="1"/>
</dbReference>
<sequence length="403" mass="42678">MSSEYPVRIAFAHALDLVRAAARARPLPAERVPLARARGRILAGDVVAPLDLPGFDNAAMDGFALRAADAADPAGLRLVGERFAGRTADLAVGPGECVRITTGAVLPPGADSVLMKEQARLDGDRLHPGAVVRAGQHVRRQGEDVAAGDTVLRAGEALNPARLALAAALGLPELDVAARPTVAVFTTGDELRRPGEPLRRGEIYDSNRVLLMALLTEAGLEPMALPALPDEPGRMRSALADAASAFDLVLTCGGVSAGEKDHLPALLREQGRIHFWKVRMKPGMPVLFGEWDRAFVLALPGNPVSVLATFLTLGRALVLGLQGAAPAAPVQARLAAAWSKRNERLEFLRGRLETDADGVLRVRPNPADGSHRMRAAADSDALIVLDEGARDYAEGTPVEVLRY</sequence>
<dbReference type="PANTHER" id="PTHR10192:SF5">
    <property type="entry name" value="GEPHYRIN"/>
    <property type="match status" value="1"/>
</dbReference>
<protein>
    <recommendedName>
        <fullName evidence="6">Molybdopterin molybdenumtransferase</fullName>
        <ecNumber evidence="6">2.10.1.1</ecNumber>
    </recommendedName>
</protein>
<comment type="pathway">
    <text evidence="2 6">Cofactor biosynthesis; molybdopterin biosynthesis.</text>
</comment>
<dbReference type="InterPro" id="IPR001453">
    <property type="entry name" value="MoaB/Mog_dom"/>
</dbReference>
<name>A0ABV9NGV8_9GAMM</name>
<dbReference type="InterPro" id="IPR036135">
    <property type="entry name" value="MoeA_linker/N_sf"/>
</dbReference>
<dbReference type="RefSeq" id="WP_377003526.1">
    <property type="nucleotide sequence ID" value="NZ_JBHSGG010000014.1"/>
</dbReference>
<dbReference type="InterPro" id="IPR036688">
    <property type="entry name" value="MoeA_C_domain_IV_sf"/>
</dbReference>
<dbReference type="Proteomes" id="UP001595892">
    <property type="component" value="Unassembled WGS sequence"/>
</dbReference>
<dbReference type="SUPFAM" id="SSF63867">
    <property type="entry name" value="MoeA C-terminal domain-like"/>
    <property type="match status" value="1"/>
</dbReference>
<evidence type="ECO:0000313" key="9">
    <source>
        <dbReference type="Proteomes" id="UP001595892"/>
    </source>
</evidence>
<dbReference type="SMART" id="SM00852">
    <property type="entry name" value="MoCF_biosynth"/>
    <property type="match status" value="1"/>
</dbReference>
<keyword evidence="6" id="KW-0479">Metal-binding</keyword>
<evidence type="ECO:0000256" key="3">
    <source>
        <dbReference type="ARBA" id="ARBA00010763"/>
    </source>
</evidence>
<proteinExistence type="inferred from homology"/>
<dbReference type="Gene3D" id="3.90.105.10">
    <property type="entry name" value="Molybdopterin biosynthesis moea protein, domain 2"/>
    <property type="match status" value="1"/>
</dbReference>
<dbReference type="EC" id="2.10.1.1" evidence="6"/>
<comment type="function">
    <text evidence="1 6">Catalyzes the insertion of molybdate into adenylated molybdopterin with the concomitant release of AMP.</text>
</comment>
<organism evidence="8 9">
    <name type="scientific">Coralloluteibacterium thermophilum</name>
    <dbReference type="NCBI Taxonomy" id="2707049"/>
    <lineage>
        <taxon>Bacteria</taxon>
        <taxon>Pseudomonadati</taxon>
        <taxon>Pseudomonadota</taxon>
        <taxon>Gammaproteobacteria</taxon>
        <taxon>Lysobacterales</taxon>
        <taxon>Lysobacteraceae</taxon>
        <taxon>Coralloluteibacterium</taxon>
    </lineage>
</organism>
<evidence type="ECO:0000256" key="2">
    <source>
        <dbReference type="ARBA" id="ARBA00005046"/>
    </source>
</evidence>
<reference evidence="9" key="1">
    <citation type="journal article" date="2019" name="Int. J. Syst. Evol. Microbiol.">
        <title>The Global Catalogue of Microorganisms (GCM) 10K type strain sequencing project: providing services to taxonomists for standard genome sequencing and annotation.</title>
        <authorList>
            <consortium name="The Broad Institute Genomics Platform"/>
            <consortium name="The Broad Institute Genome Sequencing Center for Infectious Disease"/>
            <person name="Wu L."/>
            <person name="Ma J."/>
        </authorList>
    </citation>
    <scope>NUCLEOTIDE SEQUENCE [LARGE SCALE GENOMIC DNA]</scope>
    <source>
        <strain evidence="9">CGMCC 1.13574</strain>
    </source>
</reference>
<dbReference type="NCBIfam" id="NF045515">
    <property type="entry name" value="Glp_gephyrin"/>
    <property type="match status" value="1"/>
</dbReference>
<keyword evidence="6" id="KW-0500">Molybdenum</keyword>
<comment type="caution">
    <text evidence="8">The sequence shown here is derived from an EMBL/GenBank/DDBJ whole genome shotgun (WGS) entry which is preliminary data.</text>
</comment>
<dbReference type="InterPro" id="IPR005110">
    <property type="entry name" value="MoeA_linker/N"/>
</dbReference>
<comment type="catalytic activity">
    <reaction evidence="5">
        <text>adenylyl-molybdopterin + molybdate = Mo-molybdopterin + AMP + H(+)</text>
        <dbReference type="Rhea" id="RHEA:35047"/>
        <dbReference type="ChEBI" id="CHEBI:15378"/>
        <dbReference type="ChEBI" id="CHEBI:36264"/>
        <dbReference type="ChEBI" id="CHEBI:62727"/>
        <dbReference type="ChEBI" id="CHEBI:71302"/>
        <dbReference type="ChEBI" id="CHEBI:456215"/>
        <dbReference type="EC" id="2.10.1.1"/>
    </reaction>
</comment>
<dbReference type="Pfam" id="PF03454">
    <property type="entry name" value="MoeA_C"/>
    <property type="match status" value="1"/>
</dbReference>
<dbReference type="Gene3D" id="3.40.980.10">
    <property type="entry name" value="MoaB/Mog-like domain"/>
    <property type="match status" value="1"/>
</dbReference>
<evidence type="ECO:0000256" key="5">
    <source>
        <dbReference type="ARBA" id="ARBA00047317"/>
    </source>
</evidence>
<dbReference type="PANTHER" id="PTHR10192">
    <property type="entry name" value="MOLYBDOPTERIN BIOSYNTHESIS PROTEIN"/>
    <property type="match status" value="1"/>
</dbReference>
<comment type="cofactor">
    <cofactor evidence="6">
        <name>Mg(2+)</name>
        <dbReference type="ChEBI" id="CHEBI:18420"/>
    </cofactor>
</comment>
<dbReference type="InterPro" id="IPR038987">
    <property type="entry name" value="MoeA-like"/>
</dbReference>
<dbReference type="Pfam" id="PF00994">
    <property type="entry name" value="MoCF_biosynth"/>
    <property type="match status" value="1"/>
</dbReference>
<dbReference type="InterPro" id="IPR036425">
    <property type="entry name" value="MoaB/Mog-like_dom_sf"/>
</dbReference>